<organism evidence="1">
    <name type="scientific">Serratia marcescens</name>
    <dbReference type="NCBI Taxonomy" id="615"/>
    <lineage>
        <taxon>Bacteria</taxon>
        <taxon>Pseudomonadati</taxon>
        <taxon>Pseudomonadota</taxon>
        <taxon>Gammaproteobacteria</taxon>
        <taxon>Enterobacterales</taxon>
        <taxon>Yersiniaceae</taxon>
        <taxon>Serratia</taxon>
    </lineage>
</organism>
<protein>
    <recommendedName>
        <fullName evidence="2">DUF4186 domain-containing protein</fullName>
    </recommendedName>
</protein>
<dbReference type="EMBL" id="LT575490">
    <property type="protein sequence ID" value="SAY44141.1"/>
    <property type="molecule type" value="Genomic_DNA"/>
</dbReference>
<reference evidence="1" key="1">
    <citation type="submission" date="2016-05" db="EMBL/GenBank/DDBJ databases">
        <authorList>
            <person name="Cock P.J.A."/>
            <person name="Cock P.J.A."/>
        </authorList>
    </citation>
    <scope>NUCLEOTIDE SEQUENCE</scope>
    <source>
        <strain evidence="1">PWN146_assembly</strain>
    </source>
</reference>
<evidence type="ECO:0000313" key="1">
    <source>
        <dbReference type="EMBL" id="SAY44141.1"/>
    </source>
</evidence>
<name>A0A1C3HGH8_SERMA</name>
<sequence>MMPFQPDVLWQRLQSSSFRARFRLNAKDQTYLDDKGLPLILSHARDFIDHRLAAAHPKNDGKQTPMRGHPVFVAQHATATCCRGCLEKWHGIPQGIALDQRQKAYIVQAIALWLVRRGGAREEPNANLFDPDRGL</sequence>
<proteinExistence type="predicted"/>
<dbReference type="Pfam" id="PF13811">
    <property type="entry name" value="DUF4186"/>
    <property type="match status" value="1"/>
</dbReference>
<accession>A0A1C3HGH8</accession>
<gene>
    <name evidence="1" type="ORF">PWN146_02842</name>
</gene>
<dbReference type="AlphaFoldDB" id="A0A1C3HGH8"/>
<evidence type="ECO:0008006" key="2">
    <source>
        <dbReference type="Google" id="ProtNLM"/>
    </source>
</evidence>
<dbReference type="InterPro" id="IPR020378">
    <property type="entry name" value="DUF4186"/>
</dbReference>